<evidence type="ECO:0000313" key="10">
    <source>
        <dbReference type="Proteomes" id="UP000226192"/>
    </source>
</evidence>
<feature type="transmembrane region" description="Helical" evidence="7">
    <location>
        <begin position="444"/>
        <end position="462"/>
    </location>
</feature>
<dbReference type="InterPro" id="IPR020846">
    <property type="entry name" value="MFS_dom"/>
</dbReference>
<reference evidence="9 10" key="1">
    <citation type="submission" date="2017-06" db="EMBL/GenBank/DDBJ databases">
        <title>Ant-infecting Ophiocordyceps genomes reveal a high diversity of potential behavioral manipulation genes and a possible major role for enterotoxins.</title>
        <authorList>
            <person name="De Bekker C."/>
            <person name="Evans H.C."/>
            <person name="Brachmann A."/>
            <person name="Hughes D.P."/>
        </authorList>
    </citation>
    <scope>NUCLEOTIDE SEQUENCE [LARGE SCALE GENOMIC DNA]</scope>
    <source>
        <strain evidence="9 10">Map64</strain>
    </source>
</reference>
<keyword evidence="3 7" id="KW-0812">Transmembrane</keyword>
<feature type="transmembrane region" description="Helical" evidence="7">
    <location>
        <begin position="222"/>
        <end position="246"/>
    </location>
</feature>
<feature type="transmembrane region" description="Helical" evidence="7">
    <location>
        <begin position="91"/>
        <end position="109"/>
    </location>
</feature>
<feature type="domain" description="Major facilitator superfamily (MFS) profile" evidence="8">
    <location>
        <begin position="48"/>
        <end position="545"/>
    </location>
</feature>
<dbReference type="SUPFAM" id="SSF103473">
    <property type="entry name" value="MFS general substrate transporter"/>
    <property type="match status" value="1"/>
</dbReference>
<evidence type="ECO:0000256" key="5">
    <source>
        <dbReference type="ARBA" id="ARBA00023136"/>
    </source>
</evidence>
<dbReference type="InterPro" id="IPR011701">
    <property type="entry name" value="MFS"/>
</dbReference>
<feature type="transmembrane region" description="Helical" evidence="7">
    <location>
        <begin position="380"/>
        <end position="399"/>
    </location>
</feature>
<feature type="region of interest" description="Disordered" evidence="6">
    <location>
        <begin position="288"/>
        <end position="308"/>
    </location>
</feature>
<comment type="subcellular location">
    <subcellularLocation>
        <location evidence="1">Membrane</location>
        <topology evidence="1">Multi-pass membrane protein</topology>
    </subcellularLocation>
</comment>
<proteinExistence type="predicted"/>
<dbReference type="Gene3D" id="1.20.1250.20">
    <property type="entry name" value="MFS general substrate transporter like domains"/>
    <property type="match status" value="1"/>
</dbReference>
<dbReference type="Proteomes" id="UP000226192">
    <property type="component" value="Unassembled WGS sequence"/>
</dbReference>
<evidence type="ECO:0000259" key="8">
    <source>
        <dbReference type="PROSITE" id="PS50850"/>
    </source>
</evidence>
<keyword evidence="10" id="KW-1185">Reference proteome</keyword>
<feature type="compositionally biased region" description="Polar residues" evidence="6">
    <location>
        <begin position="13"/>
        <end position="25"/>
    </location>
</feature>
<dbReference type="GO" id="GO:0016020">
    <property type="term" value="C:membrane"/>
    <property type="evidence" value="ECO:0007669"/>
    <property type="project" value="UniProtKB-SubCell"/>
</dbReference>
<comment type="caution">
    <text evidence="9">The sequence shown here is derived from an EMBL/GenBank/DDBJ whole genome shotgun (WGS) entry which is preliminary data.</text>
</comment>
<evidence type="ECO:0000256" key="6">
    <source>
        <dbReference type="SAM" id="MobiDB-lite"/>
    </source>
</evidence>
<dbReference type="AlphaFoldDB" id="A0A2C5X967"/>
<feature type="region of interest" description="Disordered" evidence="6">
    <location>
        <begin position="1"/>
        <end position="37"/>
    </location>
</feature>
<dbReference type="InterPro" id="IPR036259">
    <property type="entry name" value="MFS_trans_sf"/>
</dbReference>
<evidence type="ECO:0000256" key="1">
    <source>
        <dbReference type="ARBA" id="ARBA00004141"/>
    </source>
</evidence>
<keyword evidence="4 7" id="KW-1133">Transmembrane helix</keyword>
<evidence type="ECO:0000256" key="4">
    <source>
        <dbReference type="ARBA" id="ARBA00022989"/>
    </source>
</evidence>
<feature type="transmembrane region" description="Helical" evidence="7">
    <location>
        <begin position="411"/>
        <end position="432"/>
    </location>
</feature>
<organism evidence="9 10">
    <name type="scientific">Ophiocordyceps australis</name>
    <dbReference type="NCBI Taxonomy" id="1399860"/>
    <lineage>
        <taxon>Eukaryota</taxon>
        <taxon>Fungi</taxon>
        <taxon>Dikarya</taxon>
        <taxon>Ascomycota</taxon>
        <taxon>Pezizomycotina</taxon>
        <taxon>Sordariomycetes</taxon>
        <taxon>Hypocreomycetidae</taxon>
        <taxon>Hypocreales</taxon>
        <taxon>Ophiocordycipitaceae</taxon>
        <taxon>Ophiocordyceps</taxon>
    </lineage>
</organism>
<dbReference type="PANTHER" id="PTHR23504:SF6">
    <property type="entry name" value="MULTIDRUG TRANSPORTER, PUTATIVE (AFU_ORTHOLOGUE AFUA_4G08740)-RELATED"/>
    <property type="match status" value="1"/>
</dbReference>
<keyword evidence="2" id="KW-0813">Transport</keyword>
<protein>
    <recommendedName>
        <fullName evidence="8">Major facilitator superfamily (MFS) profile domain-containing protein</fullName>
    </recommendedName>
</protein>
<evidence type="ECO:0000313" key="9">
    <source>
        <dbReference type="EMBL" id="PHH62479.1"/>
    </source>
</evidence>
<feature type="transmembrane region" description="Helical" evidence="7">
    <location>
        <begin position="121"/>
        <end position="141"/>
    </location>
</feature>
<name>A0A2C5X967_9HYPO</name>
<feature type="transmembrane region" description="Helical" evidence="7">
    <location>
        <begin position="179"/>
        <end position="202"/>
    </location>
</feature>
<evidence type="ECO:0000256" key="7">
    <source>
        <dbReference type="SAM" id="Phobius"/>
    </source>
</evidence>
<dbReference type="PANTHER" id="PTHR23504">
    <property type="entry name" value="MAJOR FACILITATOR SUPERFAMILY DOMAIN-CONTAINING PROTEIN 10"/>
    <property type="match status" value="1"/>
</dbReference>
<keyword evidence="5 7" id="KW-0472">Membrane</keyword>
<dbReference type="OrthoDB" id="10262656at2759"/>
<dbReference type="Pfam" id="PF07690">
    <property type="entry name" value="MFS_1"/>
    <property type="match status" value="1"/>
</dbReference>
<dbReference type="EMBL" id="NJET01000071">
    <property type="protein sequence ID" value="PHH62479.1"/>
    <property type="molecule type" value="Genomic_DNA"/>
</dbReference>
<evidence type="ECO:0000256" key="3">
    <source>
        <dbReference type="ARBA" id="ARBA00022692"/>
    </source>
</evidence>
<dbReference type="PROSITE" id="PS50850">
    <property type="entry name" value="MFS"/>
    <property type="match status" value="1"/>
</dbReference>
<feature type="transmembrane region" description="Helical" evidence="7">
    <location>
        <begin position="326"/>
        <end position="348"/>
    </location>
</feature>
<dbReference type="GO" id="GO:0022857">
    <property type="term" value="F:transmembrane transporter activity"/>
    <property type="evidence" value="ECO:0007669"/>
    <property type="project" value="InterPro"/>
</dbReference>
<gene>
    <name evidence="9" type="ORF">CDD81_7126</name>
</gene>
<accession>A0A2C5X967</accession>
<feature type="transmembrane region" description="Helical" evidence="7">
    <location>
        <begin position="505"/>
        <end position="526"/>
    </location>
</feature>
<sequence length="558" mass="60625">MSSSPNHDGGNGQTQALTARQTAETRGTEEDAEAANKVKWSHLPRKDQLTIITLARLSEPLVQTSLQAYMFYQLKWFDASLSDATISNQAGVLHASFTAAQFVTALLWSRIADSPWAGRKTVLLIGLVGTAISSLGFGFATHFYQALMFRIVGGITNGNVGVMRTMISEIIREKKFQPRAFLLLPMTFNIGVIVGPILGGVLSDPAESYPRLFGQVALFRSFPFALPNIVSTIFLAVAAAAVWFGLEETSEGLRDAPPDMGIRIGHWLAARLCMCHTLHKSRHLGYGTIQTSPDMERPSPSASPKPSRRYTQRLPFRRIFTRNVSLTLFAHFFLNFHLGVFNALWFVFLSTPVWNPSSDPSHAPELPFRFTGGLGLPPRSVGFAMAILGAIGIPMQLFLYPDLAGRLGALLAWRLSLLCFPLAYFLIPYLAIVPSASPPPEPKTGLAIWLAICIILVIQVTGRTFSLPSQIILINNCSPHPSVLGTIHGLGQSVSSGARTIGPMIGGFVYGIGLGSGVVGLVWWALSGIAICNCLASLLVREGDGHEIWLQGDDEDDE</sequence>
<evidence type="ECO:0000256" key="2">
    <source>
        <dbReference type="ARBA" id="ARBA00022448"/>
    </source>
</evidence>